<dbReference type="PANTHER" id="PTHR36999">
    <property type="entry name" value="ISOCITRATE DEHYDROGENASE [NADP]"/>
    <property type="match status" value="1"/>
</dbReference>
<keyword evidence="2" id="KW-0329">Glyoxylate bypass</keyword>
<dbReference type="EMBL" id="UINC01002487">
    <property type="protein sequence ID" value="SUZ97205.1"/>
    <property type="molecule type" value="Genomic_DNA"/>
</dbReference>
<name>A0A381RZC0_9ZZZZ</name>
<comment type="cofactor">
    <cofactor evidence="1">
        <name>Mg(2+)</name>
        <dbReference type="ChEBI" id="CHEBI:18420"/>
    </cofactor>
</comment>
<keyword evidence="4" id="KW-0479">Metal-binding</keyword>
<keyword evidence="7" id="KW-0560">Oxidoreductase</keyword>
<keyword evidence="3" id="KW-0816">Tricarboxylic acid cycle</keyword>
<evidence type="ECO:0000256" key="2">
    <source>
        <dbReference type="ARBA" id="ARBA00022435"/>
    </source>
</evidence>
<accession>A0A381RZC0</accession>
<proteinExistence type="predicted"/>
<evidence type="ECO:0000256" key="7">
    <source>
        <dbReference type="ARBA" id="ARBA00023002"/>
    </source>
</evidence>
<dbReference type="GO" id="GO:0006097">
    <property type="term" value="P:glyoxylate cycle"/>
    <property type="evidence" value="ECO:0007669"/>
    <property type="project" value="UniProtKB-KW"/>
</dbReference>
<evidence type="ECO:0000313" key="8">
    <source>
        <dbReference type="EMBL" id="SUZ97205.1"/>
    </source>
</evidence>
<dbReference type="SUPFAM" id="SSF53659">
    <property type="entry name" value="Isocitrate/Isopropylmalate dehydrogenase-like"/>
    <property type="match status" value="1"/>
</dbReference>
<dbReference type="AlphaFoldDB" id="A0A381RZC0"/>
<dbReference type="GO" id="GO:0046872">
    <property type="term" value="F:metal ion binding"/>
    <property type="evidence" value="ECO:0007669"/>
    <property type="project" value="UniProtKB-KW"/>
</dbReference>
<reference evidence="8" key="1">
    <citation type="submission" date="2018-05" db="EMBL/GenBank/DDBJ databases">
        <authorList>
            <person name="Lanie J.A."/>
            <person name="Ng W.-L."/>
            <person name="Kazmierczak K.M."/>
            <person name="Andrzejewski T.M."/>
            <person name="Davidsen T.M."/>
            <person name="Wayne K.J."/>
            <person name="Tettelin H."/>
            <person name="Glass J.I."/>
            <person name="Rusch D."/>
            <person name="Podicherti R."/>
            <person name="Tsui H.-C.T."/>
            <person name="Winkler M.E."/>
        </authorList>
    </citation>
    <scope>NUCLEOTIDE SEQUENCE</scope>
</reference>
<sequence>MTTSPLKIIWTKTDEAPMLASYSLLPIVQAFTQDTGISIESRDISLSGRILSSFPDKLTENQKVPDELKILGELTQDPEANIIKLPNISASIPQLKAAIAELQSHGFNIPDYPESPQNETETNIKNRYAKVLGSAVNPVLREGNSDRRAANAVKNYARRHPHSMGAWSTDSKSHVATMNGGDFFANEKSTTIKESTSAKIEFVAADGNSTVLKDNLSLEAAEIVDATFMSNKALDTFLDQQIRDAKKQGVLFSLHLKATMMKVSDPVIFGHCVKVFYATVLEKHVETIADLGFNFNNGIGDLYSKMEEDKKMSPDKKAEIKADIQALYADRPDLAMVDSDLGITNLNVPSDVIIDASIPAAIRTSGKMWGPDGELHDTKFIIPDSSYAPLYAATFENCIANGALDPATMGTVQNVGLMAKKAEEYGSHPTTFEAPGNGVIRIVDSEGEIIHEHNVEQGDIWRMATVKDAPIRDWIKLAVTRAKITGWPAVFWLDEKRAHGREMIKKVKSYLKIHDTQNLELPIMSVYDAAKYSIERARAGKNTISVTGNVLRDFNTDLYPILELGTSAKMLSIVPLMKGGGLFETGAGGSAPKHVQQFVKESHLRWDSLGEFLAMAESLSHLARNTDNTKAAVLAKTLNQANEHFLTHNKSPSRKVHELDNRGSHFYLAMFWAQALAGQTEDTEIQSRFSGLAKELEEKENIIIEELNSAQGKELDLGGYYDPDEKKVTEAMRPSATLNALFSAFCG</sequence>
<evidence type="ECO:0000256" key="6">
    <source>
        <dbReference type="ARBA" id="ARBA00022857"/>
    </source>
</evidence>
<evidence type="ECO:0000256" key="4">
    <source>
        <dbReference type="ARBA" id="ARBA00022723"/>
    </source>
</evidence>
<organism evidence="8">
    <name type="scientific">marine metagenome</name>
    <dbReference type="NCBI Taxonomy" id="408172"/>
    <lineage>
        <taxon>unclassified sequences</taxon>
        <taxon>metagenomes</taxon>
        <taxon>ecological metagenomes</taxon>
    </lineage>
</organism>
<evidence type="ECO:0000256" key="1">
    <source>
        <dbReference type="ARBA" id="ARBA00001946"/>
    </source>
</evidence>
<keyword evidence="6" id="KW-0521">NADP</keyword>
<evidence type="ECO:0008006" key="9">
    <source>
        <dbReference type="Google" id="ProtNLM"/>
    </source>
</evidence>
<dbReference type="Pfam" id="PF03971">
    <property type="entry name" value="IDH"/>
    <property type="match status" value="1"/>
</dbReference>
<keyword evidence="5" id="KW-0460">Magnesium</keyword>
<dbReference type="GO" id="GO:0006099">
    <property type="term" value="P:tricarboxylic acid cycle"/>
    <property type="evidence" value="ECO:0007669"/>
    <property type="project" value="UniProtKB-KW"/>
</dbReference>
<evidence type="ECO:0000256" key="5">
    <source>
        <dbReference type="ARBA" id="ARBA00022842"/>
    </source>
</evidence>
<evidence type="ECO:0000256" key="3">
    <source>
        <dbReference type="ARBA" id="ARBA00022532"/>
    </source>
</evidence>
<gene>
    <name evidence="8" type="ORF">METZ01_LOCUS50059</name>
</gene>
<dbReference type="PANTHER" id="PTHR36999:SF1">
    <property type="entry name" value="ISOCITRATE DEHYDROGENASE (NADP(+))"/>
    <property type="match status" value="1"/>
</dbReference>
<dbReference type="GO" id="GO:0004450">
    <property type="term" value="F:isocitrate dehydrogenase (NADP+) activity"/>
    <property type="evidence" value="ECO:0007669"/>
    <property type="project" value="InterPro"/>
</dbReference>
<dbReference type="InterPro" id="IPR004436">
    <property type="entry name" value="Isocitrate_DH_NADP_mono"/>
</dbReference>
<dbReference type="PIRSF" id="PIRSF009407">
    <property type="entry name" value="IDH_monmr"/>
    <property type="match status" value="1"/>
</dbReference>
<protein>
    <recommendedName>
        <fullName evidence="9">Isocitrate dehydrogenase (NADP(+))</fullName>
    </recommendedName>
</protein>
<dbReference type="NCBIfam" id="TIGR00178">
    <property type="entry name" value="monomer_idh"/>
    <property type="match status" value="1"/>
</dbReference>